<keyword evidence="1" id="KW-1133">Transmembrane helix</keyword>
<name>A0ABT3FJZ6_9BACT</name>
<keyword evidence="1" id="KW-0812">Transmembrane</keyword>
<gene>
    <name evidence="2" type="ORF">OKA04_04085</name>
</gene>
<evidence type="ECO:0000256" key="1">
    <source>
        <dbReference type="SAM" id="Phobius"/>
    </source>
</evidence>
<sequence>MMPSNQEPDAELRLLVSRFIDQTITPEESRRLDERLQGDPAALDHCVESMRFDALMRDALDPQPMELEEIRRVSFDPRTGNPLVTLSRRIRIGDAPPPSRFFPPWLTALLALLLLGVAGAWWMNARAGKAYGIRNGDFENMDLSQSVSPVSHSILFWQDPFSTDGSQLCDLNRMTSGQFFAKSGRNVVLLRPQAFLNQLLLDGRGKELPATPGLRVRVRGWYLSDGAVYPTLRCSLRFVAGGYPAMVQYEAAGIVVPLEDGGWHSFEAEMVLPEKLWTGPTVLAAGLDTKPPAIDLQGKSLTLSLDNYSENGELFLDDLSLEVIGR</sequence>
<accession>A0ABT3FJZ6</accession>
<evidence type="ECO:0000313" key="2">
    <source>
        <dbReference type="EMBL" id="MCW1883893.1"/>
    </source>
</evidence>
<organism evidence="2 3">
    <name type="scientific">Luteolibacter flavescens</name>
    <dbReference type="NCBI Taxonomy" id="1859460"/>
    <lineage>
        <taxon>Bacteria</taxon>
        <taxon>Pseudomonadati</taxon>
        <taxon>Verrucomicrobiota</taxon>
        <taxon>Verrucomicrobiia</taxon>
        <taxon>Verrucomicrobiales</taxon>
        <taxon>Verrucomicrobiaceae</taxon>
        <taxon>Luteolibacter</taxon>
    </lineage>
</organism>
<dbReference type="RefSeq" id="WP_264499854.1">
    <property type="nucleotide sequence ID" value="NZ_JAPDDS010000002.1"/>
</dbReference>
<evidence type="ECO:0000313" key="3">
    <source>
        <dbReference type="Proteomes" id="UP001207930"/>
    </source>
</evidence>
<dbReference type="Proteomes" id="UP001207930">
    <property type="component" value="Unassembled WGS sequence"/>
</dbReference>
<reference evidence="2 3" key="1">
    <citation type="submission" date="2022-10" db="EMBL/GenBank/DDBJ databases">
        <title>Luteolibacter flavescens strain MCCC 1K03193, whole genome shotgun sequencing project.</title>
        <authorList>
            <person name="Zhao G."/>
            <person name="Shen L."/>
        </authorList>
    </citation>
    <scope>NUCLEOTIDE SEQUENCE [LARGE SCALE GENOMIC DNA]</scope>
    <source>
        <strain evidence="2 3">MCCC 1K03193</strain>
    </source>
</reference>
<keyword evidence="1" id="KW-0472">Membrane</keyword>
<evidence type="ECO:0008006" key="4">
    <source>
        <dbReference type="Google" id="ProtNLM"/>
    </source>
</evidence>
<keyword evidence="3" id="KW-1185">Reference proteome</keyword>
<dbReference type="EMBL" id="JAPDDS010000002">
    <property type="protein sequence ID" value="MCW1883893.1"/>
    <property type="molecule type" value="Genomic_DNA"/>
</dbReference>
<protein>
    <recommendedName>
        <fullName evidence="4">Zinc-finger domain-containing protein</fullName>
    </recommendedName>
</protein>
<feature type="transmembrane region" description="Helical" evidence="1">
    <location>
        <begin position="105"/>
        <end position="124"/>
    </location>
</feature>
<proteinExistence type="predicted"/>
<comment type="caution">
    <text evidence="2">The sequence shown here is derived from an EMBL/GenBank/DDBJ whole genome shotgun (WGS) entry which is preliminary data.</text>
</comment>